<sequence>MNPIEQFQAEVEQNIARLGADTSLKQASLDWMLQTGAAGAYTYNFSWMGRPIIQYPQDMVAMQELIWAIKPDLIIETGIAHGGSLIMNASLLALLDLCEAQEQGRVLDPRKPARQVLGIDIDIRAHNREAIESHPMAARIQMLQGSSVDPALVAQVKDIASKYQRVLVSLDSNHTHEHVLAELEAYAPLVSVGSYCVVFDTVVEDMPPELCEGRPWGPGNSPLTAAREYLAGHPEFEVDRNIEHKLLITVAREGFLRRVG</sequence>
<dbReference type="EMBL" id="CP158258">
    <property type="protein sequence ID" value="XDJ58011.1"/>
    <property type="molecule type" value="Genomic_DNA"/>
</dbReference>
<dbReference type="Pfam" id="PF04989">
    <property type="entry name" value="RMNT_CmcI"/>
    <property type="match status" value="1"/>
</dbReference>
<dbReference type="PANTHER" id="PTHR40048">
    <property type="entry name" value="RHAMNOSYL O-METHYLTRANSFERASE"/>
    <property type="match status" value="1"/>
</dbReference>
<dbReference type="EMBL" id="CP158256">
    <property type="protein sequence ID" value="XDJ52639.1"/>
    <property type="molecule type" value="Genomic_DNA"/>
</dbReference>
<keyword evidence="1" id="KW-0489">Methyltransferase</keyword>
<protein>
    <submittedName>
        <fullName evidence="12">Cephalosporin hydroxylase family protein</fullName>
    </submittedName>
</protein>
<evidence type="ECO:0000313" key="7">
    <source>
        <dbReference type="EMBL" id="XDJ58011.1"/>
    </source>
</evidence>
<evidence type="ECO:0000313" key="10">
    <source>
        <dbReference type="EMBL" id="XDJ67141.1"/>
    </source>
</evidence>
<dbReference type="InterPro" id="IPR007072">
    <property type="entry name" value="RNMT_CmcI"/>
</dbReference>
<dbReference type="RefSeq" id="WP_343835055.1">
    <property type="nucleotide sequence ID" value="NZ_BAAAEX010000003.1"/>
</dbReference>
<dbReference type="GO" id="GO:0032259">
    <property type="term" value="P:methylation"/>
    <property type="evidence" value="ECO:0007669"/>
    <property type="project" value="UniProtKB-KW"/>
</dbReference>
<dbReference type="Gene3D" id="3.40.50.150">
    <property type="entry name" value="Vaccinia Virus protein VP39"/>
    <property type="match status" value="1"/>
</dbReference>
<dbReference type="InterPro" id="IPR029063">
    <property type="entry name" value="SAM-dependent_MTases_sf"/>
</dbReference>
<evidence type="ECO:0000313" key="4">
    <source>
        <dbReference type="EMBL" id="XDJ45584.1"/>
    </source>
</evidence>
<organism evidence="12">
    <name type="scientific">Castellaniella ginsengisoli</name>
    <dbReference type="NCBI Taxonomy" id="546114"/>
    <lineage>
        <taxon>Bacteria</taxon>
        <taxon>Pseudomonadati</taxon>
        <taxon>Pseudomonadota</taxon>
        <taxon>Betaproteobacteria</taxon>
        <taxon>Burkholderiales</taxon>
        <taxon>Alcaligenaceae</taxon>
        <taxon>Castellaniella</taxon>
    </lineage>
</organism>
<dbReference type="GO" id="GO:0071770">
    <property type="term" value="P:DIM/DIP cell wall layer assembly"/>
    <property type="evidence" value="ECO:0007669"/>
    <property type="project" value="TreeGrafter"/>
</dbReference>
<evidence type="ECO:0000256" key="1">
    <source>
        <dbReference type="ARBA" id="ARBA00022603"/>
    </source>
</evidence>
<evidence type="ECO:0000313" key="12">
    <source>
        <dbReference type="EMBL" id="XDJ75294.1"/>
    </source>
</evidence>
<dbReference type="GeneID" id="93068210"/>
<reference evidence="12" key="3">
    <citation type="submission" date="2024-05" db="EMBL/GenBank/DDBJ databases">
        <authorList>
            <person name="Luo Y.-C."/>
            <person name="Nicholds J."/>
            <person name="Mortimer T."/>
            <person name="Maboni G."/>
        </authorList>
    </citation>
    <scope>NUCLEOTIDE SEQUENCE</scope>
    <source>
        <strain evidence="19">124370</strain>
        <strain evidence="20">124566</strain>
        <strain evidence="18">124953</strain>
        <strain evidence="17">130308</strain>
        <strain evidence="16">130416</strain>
        <strain evidence="15">140124</strain>
        <strain evidence="14">143751</strain>
        <strain evidence="13">143769</strain>
        <strain evidence="12">143811</strain>
        <strain evidence="11">143936</strain>
        <strain evidence="10">145849</strain>
        <strain evidence="9">145850</strain>
        <strain evidence="8">145852</strain>
        <strain evidence="7">148131</strain>
        <strain evidence="6">150221</strain>
        <strain evidence="5">150964</strain>
        <strain evidence="4">153271</strain>
    </source>
</reference>
<evidence type="ECO:0000313" key="20">
    <source>
        <dbReference type="EMBL" id="XDJ99660.1"/>
    </source>
</evidence>
<dbReference type="EMBL" id="CP158265">
    <property type="protein sequence ID" value="XDJ78412.1"/>
    <property type="molecule type" value="Genomic_DNA"/>
</dbReference>
<gene>
    <name evidence="7" type="ORF">ABRY90_12200</name>
    <name evidence="10" type="ORF">ABRY91_03685</name>
    <name evidence="8" type="ORF">ABRY92_01695</name>
    <name evidence="18" type="ORF">ABRY95_13210</name>
    <name evidence="14" type="ORF">ABRY96_02540</name>
    <name evidence="12" type="ORF">ABRY97_03850</name>
    <name evidence="16" type="ORF">ABRY98_03810</name>
    <name evidence="6" type="ORF">ABRZ00_11710</name>
    <name evidence="5" type="ORF">ABRZ01_12035</name>
    <name evidence="4" type="ORF">ABRZ02_04650</name>
    <name evidence="9" type="ORF">ABRZ03_01315</name>
    <name evidence="19" type="ORF">ABRZ05_04700</name>
    <name evidence="11" type="ORF">ABRZ06_05985</name>
    <name evidence="15" type="ORF">ABRZ08_00250</name>
    <name evidence="13" type="ORF">ABRZ10_06355</name>
    <name evidence="20" type="ORF">ABRZ11_04355</name>
    <name evidence="17" type="ORF">ABRZ12_10450</name>
    <name evidence="3" type="ORF">GCM10009108_01750</name>
</gene>
<dbReference type="GO" id="GO:0005886">
    <property type="term" value="C:plasma membrane"/>
    <property type="evidence" value="ECO:0007669"/>
    <property type="project" value="TreeGrafter"/>
</dbReference>
<reference evidence="3" key="2">
    <citation type="submission" date="2023-12" db="EMBL/GenBank/DDBJ databases">
        <authorList>
            <person name="Sun Q."/>
            <person name="Inoue M."/>
        </authorList>
    </citation>
    <scope>NUCLEOTIDE SEQUENCE</scope>
    <source>
        <strain evidence="3">JCM 15515</strain>
    </source>
</reference>
<dbReference type="EMBL" id="CP158270">
    <property type="protein sequence ID" value="XDJ90080.1"/>
    <property type="molecule type" value="Genomic_DNA"/>
</dbReference>
<dbReference type="Proteomes" id="UP001500573">
    <property type="component" value="Unassembled WGS sequence"/>
</dbReference>
<dbReference type="EMBL" id="CP158264">
    <property type="protein sequence ID" value="XDJ75294.1"/>
    <property type="molecule type" value="Genomic_DNA"/>
</dbReference>
<evidence type="ECO:0000313" key="14">
    <source>
        <dbReference type="EMBL" id="XDJ83120.1"/>
    </source>
</evidence>
<keyword evidence="2" id="KW-0808">Transferase</keyword>
<name>A0AB39FBW9_9BURK</name>
<evidence type="ECO:0000313" key="6">
    <source>
        <dbReference type="EMBL" id="XDJ55193.1"/>
    </source>
</evidence>
<dbReference type="EMBL" id="CP158269">
    <property type="protein sequence ID" value="XDJ88706.1"/>
    <property type="molecule type" value="Genomic_DNA"/>
</dbReference>
<dbReference type="EMBL" id="CP158253">
    <property type="protein sequence ID" value="XDJ45584.1"/>
    <property type="molecule type" value="Genomic_DNA"/>
</dbReference>
<evidence type="ECO:0000256" key="2">
    <source>
        <dbReference type="ARBA" id="ARBA00022679"/>
    </source>
</evidence>
<evidence type="ECO:0000313" key="5">
    <source>
        <dbReference type="EMBL" id="XDJ52639.1"/>
    </source>
</evidence>
<dbReference type="EMBL" id="CP158261">
    <property type="protein sequence ID" value="XDJ67141.1"/>
    <property type="molecule type" value="Genomic_DNA"/>
</dbReference>
<dbReference type="EMBL" id="BAAAEX010000003">
    <property type="protein sequence ID" value="GAA0772654.1"/>
    <property type="molecule type" value="Genomic_DNA"/>
</dbReference>
<evidence type="ECO:0000313" key="15">
    <source>
        <dbReference type="EMBL" id="XDJ85328.1"/>
    </source>
</evidence>
<dbReference type="EMBL" id="CP158257">
    <property type="protein sequence ID" value="XDJ55193.1"/>
    <property type="molecule type" value="Genomic_DNA"/>
</dbReference>
<evidence type="ECO:0000313" key="9">
    <source>
        <dbReference type="EMBL" id="XDJ64016.1"/>
    </source>
</evidence>
<evidence type="ECO:0000313" key="18">
    <source>
        <dbReference type="EMBL" id="XDJ93312.1"/>
    </source>
</evidence>
<proteinExistence type="predicted"/>
<dbReference type="AlphaFoldDB" id="A0AB39FBW9"/>
<dbReference type="EMBL" id="CP158260">
    <property type="protein sequence ID" value="XDJ64016.1"/>
    <property type="molecule type" value="Genomic_DNA"/>
</dbReference>
<evidence type="ECO:0000313" key="17">
    <source>
        <dbReference type="EMBL" id="XDJ90080.1"/>
    </source>
</evidence>
<dbReference type="KEGG" id="cgin:ABRZ00_11710"/>
<dbReference type="EMBL" id="CP158273">
    <property type="protein sequence ID" value="XDJ97013.1"/>
    <property type="molecule type" value="Genomic_DNA"/>
</dbReference>
<evidence type="ECO:0000313" key="19">
    <source>
        <dbReference type="EMBL" id="XDJ97013.1"/>
    </source>
</evidence>
<dbReference type="EMBL" id="CP158271">
    <property type="protein sequence ID" value="XDJ93312.1"/>
    <property type="molecule type" value="Genomic_DNA"/>
</dbReference>
<evidence type="ECO:0000313" key="13">
    <source>
        <dbReference type="EMBL" id="XDJ78412.1"/>
    </source>
</evidence>
<evidence type="ECO:0000313" key="3">
    <source>
        <dbReference type="EMBL" id="GAA0772654.1"/>
    </source>
</evidence>
<reference evidence="3 21" key="1">
    <citation type="journal article" date="2019" name="Int. J. Syst. Evol. Microbiol.">
        <title>The Global Catalogue of Microorganisms (GCM) 10K type strain sequencing project: providing services to taxonomists for standard genome sequencing and annotation.</title>
        <authorList>
            <consortium name="The Broad Institute Genomics Platform"/>
            <consortium name="The Broad Institute Genome Sequencing Center for Infectious Disease"/>
            <person name="Wu L."/>
            <person name="Ma J."/>
        </authorList>
    </citation>
    <scope>NUCLEOTIDE SEQUENCE [LARGE SCALE GENOMIC DNA]</scope>
    <source>
        <strain evidence="3 21">JCM 15515</strain>
    </source>
</reference>
<dbReference type="EMBL" id="CP158268">
    <property type="protein sequence ID" value="XDJ85328.1"/>
    <property type="molecule type" value="Genomic_DNA"/>
</dbReference>
<keyword evidence="21" id="KW-1185">Reference proteome</keyword>
<dbReference type="GO" id="GO:0008168">
    <property type="term" value="F:methyltransferase activity"/>
    <property type="evidence" value="ECO:0007669"/>
    <property type="project" value="UniProtKB-KW"/>
</dbReference>
<evidence type="ECO:0000313" key="21">
    <source>
        <dbReference type="Proteomes" id="UP001500573"/>
    </source>
</evidence>
<dbReference type="SUPFAM" id="SSF53335">
    <property type="entry name" value="S-adenosyl-L-methionine-dependent methyltransferases"/>
    <property type="match status" value="1"/>
</dbReference>
<dbReference type="PANTHER" id="PTHR40048:SF1">
    <property type="entry name" value="RHAMNOSYL O-METHYLTRANSFERASE"/>
    <property type="match status" value="1"/>
</dbReference>
<dbReference type="EMBL" id="CP158259">
    <property type="protein sequence ID" value="XDJ61367.1"/>
    <property type="molecule type" value="Genomic_DNA"/>
</dbReference>
<evidence type="ECO:0000313" key="11">
    <source>
        <dbReference type="EMBL" id="XDJ73026.1"/>
    </source>
</evidence>
<accession>A0AB39FBW9</accession>
<dbReference type="EMBL" id="CP158272">
    <property type="protein sequence ID" value="XDJ99660.1"/>
    <property type="molecule type" value="Genomic_DNA"/>
</dbReference>
<evidence type="ECO:0000313" key="8">
    <source>
        <dbReference type="EMBL" id="XDJ61367.1"/>
    </source>
</evidence>
<evidence type="ECO:0000313" key="16">
    <source>
        <dbReference type="EMBL" id="XDJ88706.1"/>
    </source>
</evidence>
<dbReference type="EMBL" id="CP158266">
    <property type="protein sequence ID" value="XDJ83120.1"/>
    <property type="molecule type" value="Genomic_DNA"/>
</dbReference>
<dbReference type="EMBL" id="CP158263">
    <property type="protein sequence ID" value="XDJ73026.1"/>
    <property type="molecule type" value="Genomic_DNA"/>
</dbReference>
<dbReference type="GO" id="GO:0008610">
    <property type="term" value="P:lipid biosynthetic process"/>
    <property type="evidence" value="ECO:0007669"/>
    <property type="project" value="InterPro"/>
</dbReference>